<feature type="compositionally biased region" description="Low complexity" evidence="1">
    <location>
        <begin position="147"/>
        <end position="164"/>
    </location>
</feature>
<organism evidence="2">
    <name type="scientific">Anopheles sinensis</name>
    <name type="common">Mosquito</name>
    <dbReference type="NCBI Taxonomy" id="74873"/>
    <lineage>
        <taxon>Eukaryota</taxon>
        <taxon>Metazoa</taxon>
        <taxon>Ecdysozoa</taxon>
        <taxon>Arthropoda</taxon>
        <taxon>Hexapoda</taxon>
        <taxon>Insecta</taxon>
        <taxon>Pterygota</taxon>
        <taxon>Neoptera</taxon>
        <taxon>Endopterygota</taxon>
        <taxon>Diptera</taxon>
        <taxon>Nematocera</taxon>
        <taxon>Culicoidea</taxon>
        <taxon>Culicidae</taxon>
        <taxon>Anophelinae</taxon>
        <taxon>Anopheles</taxon>
    </lineage>
</organism>
<dbReference type="EMBL" id="KE525349">
    <property type="protein sequence ID" value="KFB50809.1"/>
    <property type="molecule type" value="Genomic_DNA"/>
</dbReference>
<accession>A0A084WKR5</accession>
<reference evidence="2 4" key="1">
    <citation type="journal article" date="2014" name="BMC Genomics">
        <title>Genome sequence of Anopheles sinensis provides insight into genetics basis of mosquito competence for malaria parasites.</title>
        <authorList>
            <person name="Zhou D."/>
            <person name="Zhang D."/>
            <person name="Ding G."/>
            <person name="Shi L."/>
            <person name="Hou Q."/>
            <person name="Ye Y."/>
            <person name="Xu Y."/>
            <person name="Zhou H."/>
            <person name="Xiong C."/>
            <person name="Li S."/>
            <person name="Yu J."/>
            <person name="Hong S."/>
            <person name="Yu X."/>
            <person name="Zou P."/>
            <person name="Chen C."/>
            <person name="Chang X."/>
            <person name="Wang W."/>
            <person name="Lv Y."/>
            <person name="Sun Y."/>
            <person name="Ma L."/>
            <person name="Shen B."/>
            <person name="Zhu C."/>
        </authorList>
    </citation>
    <scope>NUCLEOTIDE SEQUENCE [LARGE SCALE GENOMIC DNA]</scope>
</reference>
<feature type="region of interest" description="Disordered" evidence="1">
    <location>
        <begin position="1"/>
        <end position="173"/>
    </location>
</feature>
<dbReference type="EnsemblMetazoa" id="ASIC018862-RA">
    <property type="protein sequence ID" value="ASIC018862-PA"/>
    <property type="gene ID" value="ASIC018862"/>
</dbReference>
<gene>
    <name evidence="2" type="ORF">ZHAS_00018862</name>
</gene>
<evidence type="ECO:0000313" key="3">
    <source>
        <dbReference type="EnsemblMetazoa" id="ASIC018862-PA"/>
    </source>
</evidence>
<protein>
    <submittedName>
        <fullName evidence="2 3">Uncharacterized protein</fullName>
    </submittedName>
</protein>
<feature type="compositionally biased region" description="Basic residues" evidence="1">
    <location>
        <begin position="106"/>
        <end position="129"/>
    </location>
</feature>
<proteinExistence type="predicted"/>
<dbReference type="VEuPathDB" id="VectorBase:ASIC018862"/>
<sequence>MPSSGHRATKIQPLASEQQQRLASSRAGDSIASPPLLPSASALDGSLGNGSGHPPEDDTGGRAYRLWSEKQPSSSSSHAEEPKGTNNGYDYYDGSVGRGGKEGKVKNHKHQQQQKAHGQHRRQQHRAKVHGRERQMHYRPQMHPGWADASPAAAAAAAEAGSSEELLKRVHRT</sequence>
<dbReference type="VEuPathDB" id="VectorBase:ASIS018269"/>
<feature type="compositionally biased region" description="Low complexity" evidence="1">
    <location>
        <begin position="32"/>
        <end position="43"/>
    </location>
</feature>
<reference evidence="3" key="2">
    <citation type="submission" date="2020-05" db="UniProtKB">
        <authorList>
            <consortium name="EnsemblMetazoa"/>
        </authorList>
    </citation>
    <scope>IDENTIFICATION</scope>
</reference>
<dbReference type="Proteomes" id="UP000030765">
    <property type="component" value="Unassembled WGS sequence"/>
</dbReference>
<evidence type="ECO:0000256" key="1">
    <source>
        <dbReference type="SAM" id="MobiDB-lite"/>
    </source>
</evidence>
<evidence type="ECO:0000313" key="4">
    <source>
        <dbReference type="Proteomes" id="UP000030765"/>
    </source>
</evidence>
<evidence type="ECO:0000313" key="2">
    <source>
        <dbReference type="EMBL" id="KFB50809.1"/>
    </source>
</evidence>
<keyword evidence="4" id="KW-1185">Reference proteome</keyword>
<dbReference type="AlphaFoldDB" id="A0A084WKR5"/>
<name>A0A084WKR5_ANOSI</name>
<dbReference type="EMBL" id="ATLV01024134">
    <property type="status" value="NOT_ANNOTATED_CDS"/>
    <property type="molecule type" value="Genomic_DNA"/>
</dbReference>